<keyword evidence="2" id="KW-1185">Reference proteome</keyword>
<gene>
    <name evidence="1" type="ORF">CLV84_3840</name>
</gene>
<evidence type="ECO:0000313" key="2">
    <source>
        <dbReference type="Proteomes" id="UP000237662"/>
    </source>
</evidence>
<dbReference type="EMBL" id="PTJC01000007">
    <property type="protein sequence ID" value="PPK84678.1"/>
    <property type="molecule type" value="Genomic_DNA"/>
</dbReference>
<proteinExistence type="predicted"/>
<reference evidence="1 2" key="1">
    <citation type="submission" date="2018-02" db="EMBL/GenBank/DDBJ databases">
        <title>Genomic Encyclopedia of Archaeal and Bacterial Type Strains, Phase II (KMG-II): from individual species to whole genera.</title>
        <authorList>
            <person name="Goeker M."/>
        </authorList>
    </citation>
    <scope>NUCLEOTIDE SEQUENCE [LARGE SCALE GENOMIC DNA]</scope>
    <source>
        <strain evidence="1 2">DSM 29526</strain>
    </source>
</reference>
<name>A0A2S6I128_9BACT</name>
<organism evidence="1 2">
    <name type="scientific">Neolewinella xylanilytica</name>
    <dbReference type="NCBI Taxonomy" id="1514080"/>
    <lineage>
        <taxon>Bacteria</taxon>
        <taxon>Pseudomonadati</taxon>
        <taxon>Bacteroidota</taxon>
        <taxon>Saprospiria</taxon>
        <taxon>Saprospirales</taxon>
        <taxon>Lewinellaceae</taxon>
        <taxon>Neolewinella</taxon>
    </lineage>
</organism>
<dbReference type="AlphaFoldDB" id="A0A2S6I128"/>
<sequence length="200" mass="23206">MQQLRYPITFTFKVATLANDFTATDATGQVVAYVRQKMLKFKEDIQIYSDESRSRVVYNIRADRWLDWSAAYAFSDEGGREFGKVARKGWRSLWKAEYEIVDQHDQGQYTIREENGWVKVLDGLVGEIPVLGYFTGYFLNPTYVVTDRRGREVARLSKEASFLGRKFVVEKLVPFDGGNDDDDRVMLGLMMMILLERRRG</sequence>
<accession>A0A2S6I128</accession>
<protein>
    <submittedName>
        <fullName evidence="1">Uncharacterized protein</fullName>
    </submittedName>
</protein>
<dbReference type="RefSeq" id="WP_104421396.1">
    <property type="nucleotide sequence ID" value="NZ_PTJC01000007.1"/>
</dbReference>
<dbReference type="OrthoDB" id="703597at2"/>
<comment type="caution">
    <text evidence="1">The sequence shown here is derived from an EMBL/GenBank/DDBJ whole genome shotgun (WGS) entry which is preliminary data.</text>
</comment>
<dbReference type="Proteomes" id="UP000237662">
    <property type="component" value="Unassembled WGS sequence"/>
</dbReference>
<dbReference type="SUPFAM" id="SSF54518">
    <property type="entry name" value="Tubby C-terminal domain-like"/>
    <property type="match status" value="1"/>
</dbReference>
<dbReference type="InterPro" id="IPR025659">
    <property type="entry name" value="Tubby-like_C"/>
</dbReference>
<evidence type="ECO:0000313" key="1">
    <source>
        <dbReference type="EMBL" id="PPK84678.1"/>
    </source>
</evidence>
<dbReference type="InterPro" id="IPR007612">
    <property type="entry name" value="LOR"/>
</dbReference>
<dbReference type="Pfam" id="PF04525">
    <property type="entry name" value="LOR"/>
    <property type="match status" value="1"/>
</dbReference>